<dbReference type="SUPFAM" id="SSF53098">
    <property type="entry name" value="Ribonuclease H-like"/>
    <property type="match status" value="1"/>
</dbReference>
<evidence type="ECO:0000313" key="2">
    <source>
        <dbReference type="EMBL" id="SAL80544.1"/>
    </source>
</evidence>
<dbReference type="Proteomes" id="UP000054717">
    <property type="component" value="Unassembled WGS sequence"/>
</dbReference>
<gene>
    <name evidence="2" type="ORF">AWB66_06269</name>
</gene>
<proteinExistence type="predicted"/>
<dbReference type="STRING" id="326475.AWB66_06269"/>
<feature type="compositionally biased region" description="Basic and acidic residues" evidence="1">
    <location>
        <begin position="712"/>
        <end position="732"/>
    </location>
</feature>
<evidence type="ECO:0000313" key="3">
    <source>
        <dbReference type="Proteomes" id="UP000054717"/>
    </source>
</evidence>
<dbReference type="GO" id="GO:0003676">
    <property type="term" value="F:nucleic acid binding"/>
    <property type="evidence" value="ECO:0007669"/>
    <property type="project" value="InterPro"/>
</dbReference>
<dbReference type="InterPro" id="IPR012337">
    <property type="entry name" value="RNaseH-like_sf"/>
</dbReference>
<keyword evidence="3" id="KW-1185">Reference proteome</keyword>
<organism evidence="2 3">
    <name type="scientific">Caballeronia telluris</name>
    <dbReference type="NCBI Taxonomy" id="326475"/>
    <lineage>
        <taxon>Bacteria</taxon>
        <taxon>Pseudomonadati</taxon>
        <taxon>Pseudomonadota</taxon>
        <taxon>Betaproteobacteria</taxon>
        <taxon>Burkholderiales</taxon>
        <taxon>Burkholderiaceae</taxon>
        <taxon>Caballeronia</taxon>
    </lineage>
</organism>
<dbReference type="InterPro" id="IPR036397">
    <property type="entry name" value="RNaseH_sf"/>
</dbReference>
<feature type="region of interest" description="Disordered" evidence="1">
    <location>
        <begin position="712"/>
        <end position="743"/>
    </location>
</feature>
<protein>
    <submittedName>
        <fullName evidence="2">Integrase catalytic subunit</fullName>
    </submittedName>
</protein>
<sequence>MPMKAQPLPELAVGDLLKERSGEKIFVVLKTGSNNRWTNLIDIEHDKAVRFHKAMPRKTRTDDLRLRLSSDYDGNDALQKLDKSPINPAARRKAPPFVLSRRSPRYRKILENPTLSNGWLLIKGLLGFEKERDAEGSFAEPSIYGDEFEELLHKVTRRKRILRYCAIAKVSEDTVYRTLRRFFQRGLNADAVADDYHLCGGRGKQREWERRPGKAPWRRKNGASPRNQFVNRLLALAADHYFCFAYKKGKRCQKTLENALSWVREAFLKKRTIFNEQGEMVDLELDSNIVLTQRQLQHYIAQNYTYEQRRIRKGGRRRYLLHDRPLTGTLRTSRGPGEKFHIDATIVDIYLVGQMLRMKVIGRPTLYLVIDDYSGMAVGFHLTFDPPCWDGAMMALINAISPKVAFCKALDIDIQEAQWPASRLCEVLYSDQGEVSSVHKAHPLFEYCRMEVQNAPAYRPDLRSVMERRFGIVPAIWNPLVPGVVEKDSFDRGVKHPACDAALTINELRRIICFALLHYNNCVIRGYPTPAEMIQRGNAPTPLNLWNHGTEVNGCGGRRVPVDEFRAKVMPKTIAQIDKEGILYNDLHYTCPTFDLLERQSMFRAGKIETKVEISFESTDNSSILLHGFGEPISCPVSEREEKKLIGVTHQEQRIGKDLDLTNRGLAFEANEAERAMTYYNVSKIAKDADSKTKKALKEAGMSHPDINEMDEMRNVERSADPRSSVARDSRGGGKAKRNAKPGVSFKKFVNSLEQQVTAAGAVEQETYDDEGDAYEQSVVGTATPSGVANRMTSKERREMRTRALLLELNN</sequence>
<accession>A0A158KHL6</accession>
<reference evidence="2" key="1">
    <citation type="submission" date="2016-01" db="EMBL/GenBank/DDBJ databases">
        <authorList>
            <person name="Peeters Charlotte."/>
        </authorList>
    </citation>
    <scope>NUCLEOTIDE SEQUENCE</scope>
    <source>
        <strain evidence="2">LMG 22936</strain>
    </source>
</reference>
<name>A0A158KHL6_9BURK</name>
<dbReference type="Gene3D" id="3.30.420.10">
    <property type="entry name" value="Ribonuclease H-like superfamily/Ribonuclease H"/>
    <property type="match status" value="1"/>
</dbReference>
<dbReference type="AlphaFoldDB" id="A0A158KHL6"/>
<comment type="caution">
    <text evidence="2">The sequence shown here is derived from an EMBL/GenBank/DDBJ whole genome shotgun (WGS) entry which is preliminary data.</text>
</comment>
<evidence type="ECO:0000256" key="1">
    <source>
        <dbReference type="SAM" id="MobiDB-lite"/>
    </source>
</evidence>
<dbReference type="EMBL" id="FCNZ02000071">
    <property type="protein sequence ID" value="SAL80544.1"/>
    <property type="molecule type" value="Genomic_DNA"/>
</dbReference>
<dbReference type="RefSeq" id="WP_087633928.1">
    <property type="nucleotide sequence ID" value="NZ_FCNZ02000071.1"/>
</dbReference>